<keyword evidence="3" id="KW-1185">Reference proteome</keyword>
<dbReference type="Pfam" id="PF09839">
    <property type="entry name" value="DUF2066"/>
    <property type="match status" value="1"/>
</dbReference>
<feature type="chain" id="PRO_5011518201" description="DUF2066 domain-containing protein" evidence="1">
    <location>
        <begin position="30"/>
        <end position="366"/>
    </location>
</feature>
<protein>
    <recommendedName>
        <fullName evidence="4">DUF2066 domain-containing protein</fullName>
    </recommendedName>
</protein>
<dbReference type="AlphaFoldDB" id="A0A1G9E0Y1"/>
<sequence length="366" mass="40000">MQKLVRHGLATAARLMALAVCLAVLPAQARVIADLYEVVEPVPSRDAGDRAEASSRGLEQVFVRVTGDPAIAGNPVLGPALRDAQAFMQSYRYVTEDDQLYVHLSYDARAVSDKVHELQLPMWPNNRPGTLVWLAVDTLQGGRSYVSDTDFPELYATLEAAAVARGLPLEFPALDGADRRAMPLGTLWAQDERAVKDASARYQPDASLMGRLLQLSQGRWQANWLLTHGGRTYAFDASGDSPEAVAQQGIDEAANLLAQRYAVRPTVGGEASSVVLELVGISSFADYSEASAFLRGLAQVSRADLLQVDSDRMRVELSTAVPMQNLRDALALNRKLQAEAEQDPIDLNGYRAPLGSMENPLRYRWH</sequence>
<dbReference type="InterPro" id="IPR018642">
    <property type="entry name" value="DUF2066"/>
</dbReference>
<accession>A0A1G9E0Y1</accession>
<dbReference type="EMBL" id="FNFH01000007">
    <property type="protein sequence ID" value="SDK69762.1"/>
    <property type="molecule type" value="Genomic_DNA"/>
</dbReference>
<dbReference type="Proteomes" id="UP000199305">
    <property type="component" value="Unassembled WGS sequence"/>
</dbReference>
<evidence type="ECO:0008006" key="4">
    <source>
        <dbReference type="Google" id="ProtNLM"/>
    </source>
</evidence>
<evidence type="ECO:0000313" key="3">
    <source>
        <dbReference type="Proteomes" id="UP000199305"/>
    </source>
</evidence>
<dbReference type="OrthoDB" id="6195299at2"/>
<organism evidence="2 3">
    <name type="scientific">Microbulbifer yueqingensis</name>
    <dbReference type="NCBI Taxonomy" id="658219"/>
    <lineage>
        <taxon>Bacteria</taxon>
        <taxon>Pseudomonadati</taxon>
        <taxon>Pseudomonadota</taxon>
        <taxon>Gammaproteobacteria</taxon>
        <taxon>Cellvibrionales</taxon>
        <taxon>Microbulbiferaceae</taxon>
        <taxon>Microbulbifer</taxon>
    </lineage>
</organism>
<evidence type="ECO:0000256" key="1">
    <source>
        <dbReference type="SAM" id="SignalP"/>
    </source>
</evidence>
<gene>
    <name evidence="2" type="ORF">SAMN05216212_2974</name>
</gene>
<proteinExistence type="predicted"/>
<reference evidence="3" key="1">
    <citation type="submission" date="2016-10" db="EMBL/GenBank/DDBJ databases">
        <authorList>
            <person name="Varghese N."/>
            <person name="Submissions S."/>
        </authorList>
    </citation>
    <scope>NUCLEOTIDE SEQUENCE [LARGE SCALE GENOMIC DNA]</scope>
    <source>
        <strain evidence="3">CGMCC 1.10658</strain>
    </source>
</reference>
<feature type="signal peptide" evidence="1">
    <location>
        <begin position="1"/>
        <end position="29"/>
    </location>
</feature>
<dbReference type="STRING" id="658219.SAMN05216212_2974"/>
<dbReference type="RefSeq" id="WP_091516411.1">
    <property type="nucleotide sequence ID" value="NZ_FNFH01000007.1"/>
</dbReference>
<evidence type="ECO:0000313" key="2">
    <source>
        <dbReference type="EMBL" id="SDK69762.1"/>
    </source>
</evidence>
<name>A0A1G9E0Y1_9GAMM</name>
<keyword evidence="1" id="KW-0732">Signal</keyword>